<dbReference type="Gene3D" id="3.30.40.10">
    <property type="entry name" value="Zinc/RING finger domain, C3HC4 (zinc finger)"/>
    <property type="match status" value="1"/>
</dbReference>
<feature type="domain" description="RING-type" evidence="7">
    <location>
        <begin position="3"/>
        <end position="46"/>
    </location>
</feature>
<sequence>MECPTCFDVYNDETKKPHYLECGHTFCEECLARIQQNLRIQCPACRKTFTNVVPKSLPVNFIAADLARKYHEDRKKLVMCDKHPIDPIKFFCNTCEECICIECIIQHSGHQFVKQEESIKVLKSRVDKIASRLDGCIDKSNNAKKEIAKEESSLMQRKEADKMKIESDFNILIELLSNRKEQLLNAYEGMLGIEINRLKEEQTKLDAQELEILNVRQILLKKAEELQFLNDADLAGGKYAEEVNLIREKVENLEPATAGTLNLHTMCPTVDINITSYLDYIQSIGNIIWDPRRNYEIIEPVICYFGDKNKVMTYDITSNTWDLKTYYGAYEFNYYAAAVALPDGSALITGGGSSNSVYHYKNKTIYLKEPMMQIRKEHSAVCINNYVYALGGYDGMANTFLKQCERYCIQTDSWEECANMNVPRCAFSATVVNNRYIYIFGGYDGTQRLSSIEKYNPELNTWTESRANLQFPLSNCACFSPERNKVIVLGGGFSSGFSLSVEKLDIETESWVSLPMMTEGRDLRNKVTYFNGNAYCVGGYSFKAEMINLAREMWIQLPNYLVSDNLDSWSSALTYRLVEKRESESVSRASSINISNN</sequence>
<dbReference type="InterPro" id="IPR001841">
    <property type="entry name" value="Znf_RING"/>
</dbReference>
<keyword evidence="1" id="KW-0880">Kelch repeat</keyword>
<dbReference type="PROSITE" id="PS50119">
    <property type="entry name" value="ZF_BBOX"/>
    <property type="match status" value="1"/>
</dbReference>
<dbReference type="SUPFAM" id="SSF57850">
    <property type="entry name" value="RING/U-box"/>
    <property type="match status" value="1"/>
</dbReference>
<dbReference type="PANTHER" id="PTHR45632">
    <property type="entry name" value="LD33804P"/>
    <property type="match status" value="1"/>
</dbReference>
<dbReference type="PROSITE" id="PS00518">
    <property type="entry name" value="ZF_RING_1"/>
    <property type="match status" value="1"/>
</dbReference>
<dbReference type="Gene3D" id="3.30.160.60">
    <property type="entry name" value="Classic Zinc Finger"/>
    <property type="match status" value="1"/>
</dbReference>
<reference evidence="9" key="1">
    <citation type="submission" date="2021-09" db="EMBL/GenBank/DDBJ databases">
        <authorList>
            <consortium name="AG Swart"/>
            <person name="Singh M."/>
            <person name="Singh A."/>
            <person name="Seah K."/>
            <person name="Emmerich C."/>
        </authorList>
    </citation>
    <scope>NUCLEOTIDE SEQUENCE</scope>
    <source>
        <strain evidence="9">ATCC30299</strain>
    </source>
</reference>
<evidence type="ECO:0000256" key="3">
    <source>
        <dbReference type="ARBA" id="ARBA00022737"/>
    </source>
</evidence>
<dbReference type="Pfam" id="PF13445">
    <property type="entry name" value="zf-RING_UBOX"/>
    <property type="match status" value="1"/>
</dbReference>
<dbReference type="InterPro" id="IPR017907">
    <property type="entry name" value="Znf_RING_CS"/>
</dbReference>
<evidence type="ECO:0000256" key="4">
    <source>
        <dbReference type="ARBA" id="ARBA00022771"/>
    </source>
</evidence>
<proteinExistence type="predicted"/>
<dbReference type="PANTHER" id="PTHR45632:SF3">
    <property type="entry name" value="KELCH-LIKE PROTEIN 32"/>
    <property type="match status" value="1"/>
</dbReference>
<dbReference type="Gene3D" id="2.120.10.80">
    <property type="entry name" value="Kelch-type beta propeller"/>
    <property type="match status" value="1"/>
</dbReference>
<protein>
    <submittedName>
        <fullName evidence="9">Uncharacterized protein</fullName>
    </submittedName>
</protein>
<dbReference type="InterPro" id="IPR013083">
    <property type="entry name" value="Znf_RING/FYVE/PHD"/>
</dbReference>
<dbReference type="SMART" id="SM00612">
    <property type="entry name" value="Kelch"/>
    <property type="match status" value="3"/>
</dbReference>
<evidence type="ECO:0000313" key="9">
    <source>
        <dbReference type="EMBL" id="CAG9310029.1"/>
    </source>
</evidence>
<evidence type="ECO:0000256" key="6">
    <source>
        <dbReference type="PROSITE-ProRule" id="PRU00024"/>
    </source>
</evidence>
<organism evidence="9 10">
    <name type="scientific">Blepharisma stoltei</name>
    <dbReference type="NCBI Taxonomy" id="1481888"/>
    <lineage>
        <taxon>Eukaryota</taxon>
        <taxon>Sar</taxon>
        <taxon>Alveolata</taxon>
        <taxon>Ciliophora</taxon>
        <taxon>Postciliodesmatophora</taxon>
        <taxon>Heterotrichea</taxon>
        <taxon>Heterotrichida</taxon>
        <taxon>Blepharismidae</taxon>
        <taxon>Blepharisma</taxon>
    </lineage>
</organism>
<dbReference type="Pfam" id="PF24681">
    <property type="entry name" value="Kelch_KLHDC2_KLHL20_DRC7"/>
    <property type="match status" value="1"/>
</dbReference>
<dbReference type="Pfam" id="PF00643">
    <property type="entry name" value="zf-B_box"/>
    <property type="match status" value="1"/>
</dbReference>
<keyword evidence="10" id="KW-1185">Reference proteome</keyword>
<evidence type="ECO:0000256" key="5">
    <source>
        <dbReference type="ARBA" id="ARBA00022833"/>
    </source>
</evidence>
<dbReference type="GO" id="GO:0008270">
    <property type="term" value="F:zinc ion binding"/>
    <property type="evidence" value="ECO:0007669"/>
    <property type="project" value="UniProtKB-KW"/>
</dbReference>
<evidence type="ECO:0000259" key="8">
    <source>
        <dbReference type="PROSITE" id="PS50119"/>
    </source>
</evidence>
<keyword evidence="3" id="KW-0677">Repeat</keyword>
<gene>
    <name evidence="9" type="ORF">BSTOLATCC_MIC242</name>
</gene>
<dbReference type="AlphaFoldDB" id="A0AAU9IE80"/>
<dbReference type="InterPro" id="IPR006652">
    <property type="entry name" value="Kelch_1"/>
</dbReference>
<keyword evidence="2" id="KW-0479">Metal-binding</keyword>
<dbReference type="SUPFAM" id="SSF117281">
    <property type="entry name" value="Kelch motif"/>
    <property type="match status" value="1"/>
</dbReference>
<feature type="domain" description="B box-type" evidence="8">
    <location>
        <begin position="75"/>
        <end position="115"/>
    </location>
</feature>
<dbReference type="PROSITE" id="PS50089">
    <property type="entry name" value="ZF_RING_2"/>
    <property type="match status" value="1"/>
</dbReference>
<evidence type="ECO:0000313" key="10">
    <source>
        <dbReference type="Proteomes" id="UP001162131"/>
    </source>
</evidence>
<dbReference type="EMBL" id="CAJZBQ010000001">
    <property type="protein sequence ID" value="CAG9310029.1"/>
    <property type="molecule type" value="Genomic_DNA"/>
</dbReference>
<dbReference type="InterPro" id="IPR027370">
    <property type="entry name" value="Znf-RING_euk"/>
</dbReference>
<dbReference type="SUPFAM" id="SSF57845">
    <property type="entry name" value="B-box zinc-binding domain"/>
    <property type="match status" value="1"/>
</dbReference>
<accession>A0AAU9IE80</accession>
<evidence type="ECO:0000256" key="2">
    <source>
        <dbReference type="ARBA" id="ARBA00022723"/>
    </source>
</evidence>
<evidence type="ECO:0000256" key="1">
    <source>
        <dbReference type="ARBA" id="ARBA00022441"/>
    </source>
</evidence>
<dbReference type="Proteomes" id="UP001162131">
    <property type="component" value="Unassembled WGS sequence"/>
</dbReference>
<dbReference type="InterPro" id="IPR015915">
    <property type="entry name" value="Kelch-typ_b-propeller"/>
</dbReference>
<dbReference type="SMART" id="SM00184">
    <property type="entry name" value="RING"/>
    <property type="match status" value="1"/>
</dbReference>
<dbReference type="InterPro" id="IPR000315">
    <property type="entry name" value="Znf_B-box"/>
</dbReference>
<name>A0AAU9IE80_9CILI</name>
<dbReference type="SMART" id="SM00336">
    <property type="entry name" value="BBOX"/>
    <property type="match status" value="1"/>
</dbReference>
<keyword evidence="5" id="KW-0862">Zinc</keyword>
<keyword evidence="4 6" id="KW-0863">Zinc-finger</keyword>
<evidence type="ECO:0000259" key="7">
    <source>
        <dbReference type="PROSITE" id="PS50089"/>
    </source>
</evidence>
<comment type="caution">
    <text evidence="9">The sequence shown here is derived from an EMBL/GenBank/DDBJ whole genome shotgun (WGS) entry which is preliminary data.</text>
</comment>